<comment type="cofactor">
    <cofactor evidence="1">
        <name>FMN</name>
        <dbReference type="ChEBI" id="CHEBI:58210"/>
    </cofactor>
</comment>
<name>A0A9X4IAK1_9NEIS</name>
<sequence length="222" mass="25178">MRIDPQTILAAHRRRYACKQYDPAKKISDDDFAVILETGRLSPSSFGFEPWRFLVIQNPKIRSLIHDNAWGAKGKAADCSHFVVILNRKGSTMNAGGEYFEHSMREIQQRPPEVVDRYTGFFADFIAKDFRLNESGRAFDDWTARQCYIALANMLTAAAMLDIDSTPIEGFDAAGLNRLLAAEGLFDPQEFSVCVMAAFGYRAEEIRPKTRQDAQTVIRWVK</sequence>
<dbReference type="Gene3D" id="3.40.109.10">
    <property type="entry name" value="NADH Oxidase"/>
    <property type="match status" value="1"/>
</dbReference>
<dbReference type="RefSeq" id="WP_274584733.1">
    <property type="nucleotide sequence ID" value="NZ_CP145811.1"/>
</dbReference>
<dbReference type="Proteomes" id="UP001149607">
    <property type="component" value="Chromosome"/>
</dbReference>
<keyword evidence="7" id="KW-0520">NAD</keyword>
<keyword evidence="6" id="KW-0560">Oxidoreductase</keyword>
<gene>
    <name evidence="9" type="ORF">ORY91_000874</name>
    <name evidence="10" type="ORF">V9W64_07990</name>
</gene>
<evidence type="ECO:0000256" key="7">
    <source>
        <dbReference type="ARBA" id="ARBA00023027"/>
    </source>
</evidence>
<accession>A0A9X4IAK1</accession>
<evidence type="ECO:0000256" key="5">
    <source>
        <dbReference type="ARBA" id="ARBA00022857"/>
    </source>
</evidence>
<dbReference type="AlphaFoldDB" id="A0A9X4IAK1"/>
<dbReference type="GO" id="GO:0005829">
    <property type="term" value="C:cytosol"/>
    <property type="evidence" value="ECO:0007669"/>
    <property type="project" value="TreeGrafter"/>
</dbReference>
<dbReference type="InterPro" id="IPR000415">
    <property type="entry name" value="Nitroreductase-like"/>
</dbReference>
<dbReference type="GO" id="GO:0046857">
    <property type="term" value="F:oxidoreductase activity, acting on other nitrogenous compounds as donors, with NAD or NADP as acceptor"/>
    <property type="evidence" value="ECO:0007669"/>
    <property type="project" value="TreeGrafter"/>
</dbReference>
<dbReference type="Pfam" id="PF00881">
    <property type="entry name" value="Nitroreductase"/>
    <property type="match status" value="1"/>
</dbReference>
<evidence type="ECO:0000256" key="6">
    <source>
        <dbReference type="ARBA" id="ARBA00023002"/>
    </source>
</evidence>
<evidence type="ECO:0000256" key="1">
    <source>
        <dbReference type="ARBA" id="ARBA00001917"/>
    </source>
</evidence>
<evidence type="ECO:0000313" key="11">
    <source>
        <dbReference type="Proteomes" id="UP001149607"/>
    </source>
</evidence>
<keyword evidence="11" id="KW-1185">Reference proteome</keyword>
<dbReference type="EMBL" id="CP146598">
    <property type="protein sequence ID" value="WWY02642.1"/>
    <property type="molecule type" value="Genomic_DNA"/>
</dbReference>
<dbReference type="InterPro" id="IPR050627">
    <property type="entry name" value="Nitroreductase/BluB"/>
</dbReference>
<evidence type="ECO:0000313" key="10">
    <source>
        <dbReference type="EMBL" id="WWY02642.1"/>
    </source>
</evidence>
<feature type="domain" description="Nitroreductase" evidence="8">
    <location>
        <begin position="13"/>
        <end position="201"/>
    </location>
</feature>
<dbReference type="InterPro" id="IPR033878">
    <property type="entry name" value="NfsB-like"/>
</dbReference>
<evidence type="ECO:0000256" key="4">
    <source>
        <dbReference type="ARBA" id="ARBA00022643"/>
    </source>
</evidence>
<evidence type="ECO:0000256" key="2">
    <source>
        <dbReference type="ARBA" id="ARBA00007118"/>
    </source>
</evidence>
<dbReference type="CDD" id="cd02149">
    <property type="entry name" value="NfsB-like"/>
    <property type="match status" value="1"/>
</dbReference>
<keyword evidence="4" id="KW-0288">FMN</keyword>
<dbReference type="EMBL" id="JAPQFL010000002">
    <property type="protein sequence ID" value="MDD9327475.1"/>
    <property type="molecule type" value="Genomic_DNA"/>
</dbReference>
<dbReference type="PANTHER" id="PTHR23026">
    <property type="entry name" value="NADPH NITROREDUCTASE"/>
    <property type="match status" value="1"/>
</dbReference>
<evidence type="ECO:0000313" key="9">
    <source>
        <dbReference type="EMBL" id="MDD9327475.1"/>
    </source>
</evidence>
<keyword evidence="3" id="KW-0285">Flavoprotein</keyword>
<keyword evidence="5" id="KW-0521">NADP</keyword>
<reference evidence="10" key="2">
    <citation type="submission" date="2024-02" db="EMBL/GenBank/DDBJ databases">
        <title>Neisseria leonii sp. nov.</title>
        <authorList>
            <person name="Boutroux M."/>
            <person name="Favre-Rochex S."/>
            <person name="Gorgette O."/>
            <person name="Touak G."/>
            <person name="Muhle E."/>
            <person name="Chesneau O."/>
            <person name="Clermont D."/>
            <person name="Rahi P."/>
        </authorList>
    </citation>
    <scope>NUCLEOTIDE SEQUENCE</scope>
    <source>
        <strain evidence="10">51.81</strain>
    </source>
</reference>
<protein>
    <submittedName>
        <fullName evidence="9">NAD(P)H-dependent oxidoreductase</fullName>
    </submittedName>
</protein>
<proteinExistence type="inferred from homology"/>
<evidence type="ECO:0000256" key="3">
    <source>
        <dbReference type="ARBA" id="ARBA00022630"/>
    </source>
</evidence>
<reference evidence="9" key="1">
    <citation type="submission" date="2022-10" db="EMBL/GenBank/DDBJ databases">
        <authorList>
            <person name="Boutroux M."/>
        </authorList>
    </citation>
    <scope>NUCLEOTIDE SEQUENCE</scope>
    <source>
        <strain evidence="9">51.81</strain>
    </source>
</reference>
<comment type="similarity">
    <text evidence="2">Belongs to the nitroreductase family.</text>
</comment>
<dbReference type="GO" id="GO:0046256">
    <property type="term" value="P:2,4,6-trinitrotoluene catabolic process"/>
    <property type="evidence" value="ECO:0007669"/>
    <property type="project" value="TreeGrafter"/>
</dbReference>
<organism evidence="9">
    <name type="scientific">Neisseria leonii</name>
    <dbReference type="NCBI Taxonomy" id="2995413"/>
    <lineage>
        <taxon>Bacteria</taxon>
        <taxon>Pseudomonadati</taxon>
        <taxon>Pseudomonadota</taxon>
        <taxon>Betaproteobacteria</taxon>
        <taxon>Neisseriales</taxon>
        <taxon>Neisseriaceae</taxon>
        <taxon>Neisseria</taxon>
    </lineage>
</organism>
<dbReference type="SUPFAM" id="SSF55469">
    <property type="entry name" value="FMN-dependent nitroreductase-like"/>
    <property type="match status" value="1"/>
</dbReference>
<dbReference type="InterPro" id="IPR029479">
    <property type="entry name" value="Nitroreductase"/>
</dbReference>
<evidence type="ECO:0000259" key="8">
    <source>
        <dbReference type="Pfam" id="PF00881"/>
    </source>
</evidence>
<dbReference type="PANTHER" id="PTHR23026:SF125">
    <property type="entry name" value="OXYGEN-INSENSITIVE NAD(P)H NITROREDUCTASE"/>
    <property type="match status" value="1"/>
</dbReference>